<dbReference type="InterPro" id="IPR050613">
    <property type="entry name" value="Sec_Metabolite_Reg"/>
</dbReference>
<evidence type="ECO:0000256" key="2">
    <source>
        <dbReference type="ARBA" id="ARBA00022723"/>
    </source>
</evidence>
<dbReference type="GO" id="GO:0005634">
    <property type="term" value="C:nucleus"/>
    <property type="evidence" value="ECO:0007669"/>
    <property type="project" value="UniProtKB-SubCell"/>
</dbReference>
<feature type="compositionally biased region" description="Polar residues" evidence="4">
    <location>
        <begin position="144"/>
        <end position="153"/>
    </location>
</feature>
<accession>A0A6A6W3G2</accession>
<dbReference type="SMART" id="SM00066">
    <property type="entry name" value="GAL4"/>
    <property type="match status" value="1"/>
</dbReference>
<gene>
    <name evidence="6" type="ORF">EJ05DRAFT_67500</name>
</gene>
<evidence type="ECO:0000256" key="1">
    <source>
        <dbReference type="ARBA" id="ARBA00004123"/>
    </source>
</evidence>
<evidence type="ECO:0000256" key="4">
    <source>
        <dbReference type="SAM" id="MobiDB-lite"/>
    </source>
</evidence>
<dbReference type="SUPFAM" id="SSF57701">
    <property type="entry name" value="Zn2/Cys6 DNA-binding domain"/>
    <property type="match status" value="1"/>
</dbReference>
<comment type="subcellular location">
    <subcellularLocation>
        <location evidence="1">Nucleus</location>
    </subcellularLocation>
</comment>
<dbReference type="GeneID" id="54490929"/>
<dbReference type="CDD" id="cd12148">
    <property type="entry name" value="fungal_TF_MHR"/>
    <property type="match status" value="1"/>
</dbReference>
<feature type="domain" description="Zn(2)-C6 fungal-type" evidence="5">
    <location>
        <begin position="5"/>
        <end position="34"/>
    </location>
</feature>
<dbReference type="Pfam" id="PF04082">
    <property type="entry name" value="Fungal_trans"/>
    <property type="match status" value="1"/>
</dbReference>
<dbReference type="CDD" id="cd00067">
    <property type="entry name" value="GAL4"/>
    <property type="match status" value="1"/>
</dbReference>
<dbReference type="GO" id="GO:0003677">
    <property type="term" value="F:DNA binding"/>
    <property type="evidence" value="ECO:0007669"/>
    <property type="project" value="InterPro"/>
</dbReference>
<dbReference type="InterPro" id="IPR036864">
    <property type="entry name" value="Zn2-C6_fun-type_DNA-bd_sf"/>
</dbReference>
<dbReference type="GO" id="GO:0008270">
    <property type="term" value="F:zinc ion binding"/>
    <property type="evidence" value="ECO:0007669"/>
    <property type="project" value="InterPro"/>
</dbReference>
<feature type="compositionally biased region" description="Basic and acidic residues" evidence="4">
    <location>
        <begin position="366"/>
        <end position="379"/>
    </location>
</feature>
<dbReference type="GO" id="GO:0006351">
    <property type="term" value="P:DNA-templated transcription"/>
    <property type="evidence" value="ECO:0007669"/>
    <property type="project" value="InterPro"/>
</dbReference>
<evidence type="ECO:0000259" key="5">
    <source>
        <dbReference type="PROSITE" id="PS50048"/>
    </source>
</evidence>
<dbReference type="InterPro" id="IPR007219">
    <property type="entry name" value="XnlR_reg_dom"/>
</dbReference>
<keyword evidence="7" id="KW-1185">Reference proteome</keyword>
<dbReference type="Pfam" id="PF00172">
    <property type="entry name" value="Zn_clus"/>
    <property type="match status" value="1"/>
</dbReference>
<feature type="region of interest" description="Disordered" evidence="4">
    <location>
        <begin position="71"/>
        <end position="98"/>
    </location>
</feature>
<dbReference type="OrthoDB" id="424974at2759"/>
<proteinExistence type="predicted"/>
<dbReference type="PANTHER" id="PTHR31001">
    <property type="entry name" value="UNCHARACTERIZED TRANSCRIPTIONAL REGULATORY PROTEIN"/>
    <property type="match status" value="1"/>
</dbReference>
<evidence type="ECO:0000313" key="7">
    <source>
        <dbReference type="Proteomes" id="UP000799437"/>
    </source>
</evidence>
<name>A0A6A6W3G2_9PEZI</name>
<organism evidence="6 7">
    <name type="scientific">Pseudovirgaria hyperparasitica</name>
    <dbReference type="NCBI Taxonomy" id="470096"/>
    <lineage>
        <taxon>Eukaryota</taxon>
        <taxon>Fungi</taxon>
        <taxon>Dikarya</taxon>
        <taxon>Ascomycota</taxon>
        <taxon>Pezizomycotina</taxon>
        <taxon>Dothideomycetes</taxon>
        <taxon>Dothideomycetes incertae sedis</taxon>
        <taxon>Acrospermales</taxon>
        <taxon>Acrospermaceae</taxon>
        <taxon>Pseudovirgaria</taxon>
    </lineage>
</organism>
<evidence type="ECO:0000256" key="3">
    <source>
        <dbReference type="ARBA" id="ARBA00023242"/>
    </source>
</evidence>
<dbReference type="AlphaFoldDB" id="A0A6A6W3G2"/>
<dbReference type="PROSITE" id="PS50048">
    <property type="entry name" value="ZN2_CY6_FUNGAL_2"/>
    <property type="match status" value="1"/>
</dbReference>
<protein>
    <recommendedName>
        <fullName evidence="5">Zn(2)-C6 fungal-type domain-containing protein</fullName>
    </recommendedName>
</protein>
<feature type="compositionally biased region" description="Acidic residues" evidence="4">
    <location>
        <begin position="129"/>
        <end position="140"/>
    </location>
</feature>
<sequence>MKKNNCELCRQRKIKCDREDPCSNCKKNGLECIFIDRPKLPRGRNGGRRSANDDLTARLRKLENMIASVAAARQSSGPGANQHAVPNAQKENSLPSQESKLDQYLGGSFWNSLASEVTEIRGLLQDPQIECDEEDEEDIPISDKTPSSPGRQNSVDLSTQNHFNFVLTGPGTFFVTPGLLNHPPQGVVDQMCTSFLTLVDPILKFVHAPSFRSCMQNHGGYMTYQQDHAGIEALKYATYFAAIAAETPEFSARVLGIDKKQALDRYRFCTEVALSKANFLDARDLITLQALIIYTYIIRVQELGKQQNSLSGTIVQLSRSFNLHLPAGYRNVSPFEAEMRRRLWSSVRMLDYYTAIDRGSEPLLLEDPKQESPRPHNINDEDFGPDSIDLPPEREGITDSSWTILCWQVLSHVKRMNYHAITVHPPKSKADWEQRFSFAREYERMCHEKLYPYLDLSNQHHFMLMLSARETIGVTKLFALRPLRKYPGATAPPVDNSYILELSLGILKESMASCETRGSPHQWWLWILWFALAVALAELCVRPDASDDVWDIVEKTYQHYSTRIADGKKGQLWQPIRRLRKRALSHRGPRQAIGSTVTFEPAASAQASISQTTPGLYYPSFNFNAHIPSTMQMPDSLQVWPRTDTENTVTQSDASMFATTQPIDPTRSNMPGMDPNLDMNDVGWNSWNTFVDDFMSFDQPY</sequence>
<keyword evidence="2" id="KW-0479">Metal-binding</keyword>
<reference evidence="6" key="1">
    <citation type="journal article" date="2020" name="Stud. Mycol.">
        <title>101 Dothideomycetes genomes: a test case for predicting lifestyles and emergence of pathogens.</title>
        <authorList>
            <person name="Haridas S."/>
            <person name="Albert R."/>
            <person name="Binder M."/>
            <person name="Bloem J."/>
            <person name="Labutti K."/>
            <person name="Salamov A."/>
            <person name="Andreopoulos B."/>
            <person name="Baker S."/>
            <person name="Barry K."/>
            <person name="Bills G."/>
            <person name="Bluhm B."/>
            <person name="Cannon C."/>
            <person name="Castanera R."/>
            <person name="Culley D."/>
            <person name="Daum C."/>
            <person name="Ezra D."/>
            <person name="Gonzalez J."/>
            <person name="Henrissat B."/>
            <person name="Kuo A."/>
            <person name="Liang C."/>
            <person name="Lipzen A."/>
            <person name="Lutzoni F."/>
            <person name="Magnuson J."/>
            <person name="Mondo S."/>
            <person name="Nolan M."/>
            <person name="Ohm R."/>
            <person name="Pangilinan J."/>
            <person name="Park H.-J."/>
            <person name="Ramirez L."/>
            <person name="Alfaro M."/>
            <person name="Sun H."/>
            <person name="Tritt A."/>
            <person name="Yoshinaga Y."/>
            <person name="Zwiers L.-H."/>
            <person name="Turgeon B."/>
            <person name="Goodwin S."/>
            <person name="Spatafora J."/>
            <person name="Crous P."/>
            <person name="Grigoriev I."/>
        </authorList>
    </citation>
    <scope>NUCLEOTIDE SEQUENCE</scope>
    <source>
        <strain evidence="6">CBS 121739</strain>
    </source>
</reference>
<dbReference type="Proteomes" id="UP000799437">
    <property type="component" value="Unassembled WGS sequence"/>
</dbReference>
<dbReference type="RefSeq" id="XP_033599005.1">
    <property type="nucleotide sequence ID" value="XM_033749875.1"/>
</dbReference>
<dbReference type="PANTHER" id="PTHR31001:SF50">
    <property type="entry name" value="ZN(II)2CYS6 TRANSCRIPTION FACTOR (EUROFUNG)"/>
    <property type="match status" value="1"/>
</dbReference>
<feature type="compositionally biased region" description="Polar residues" evidence="4">
    <location>
        <begin position="89"/>
        <end position="98"/>
    </location>
</feature>
<dbReference type="Gene3D" id="4.10.240.10">
    <property type="entry name" value="Zn(2)-C6 fungal-type DNA-binding domain"/>
    <property type="match status" value="1"/>
</dbReference>
<keyword evidence="3" id="KW-0539">Nucleus</keyword>
<dbReference type="InterPro" id="IPR001138">
    <property type="entry name" value="Zn2Cys6_DnaBD"/>
</dbReference>
<evidence type="ECO:0000313" key="6">
    <source>
        <dbReference type="EMBL" id="KAF2756554.1"/>
    </source>
</evidence>
<feature type="region of interest" description="Disordered" evidence="4">
    <location>
        <begin position="126"/>
        <end position="153"/>
    </location>
</feature>
<dbReference type="GO" id="GO:0000981">
    <property type="term" value="F:DNA-binding transcription factor activity, RNA polymerase II-specific"/>
    <property type="evidence" value="ECO:0007669"/>
    <property type="project" value="InterPro"/>
</dbReference>
<feature type="region of interest" description="Disordered" evidence="4">
    <location>
        <begin position="364"/>
        <end position="388"/>
    </location>
</feature>
<dbReference type="EMBL" id="ML996575">
    <property type="protein sequence ID" value="KAF2756554.1"/>
    <property type="molecule type" value="Genomic_DNA"/>
</dbReference>